<comment type="caution">
    <text evidence="4">The sequence shown here is derived from an EMBL/GenBank/DDBJ whole genome shotgun (WGS) entry which is preliminary data.</text>
</comment>
<feature type="repeat" description="PPR" evidence="3">
    <location>
        <begin position="234"/>
        <end position="268"/>
    </location>
</feature>
<dbReference type="OrthoDB" id="185373at2759"/>
<evidence type="ECO:0000256" key="2">
    <source>
        <dbReference type="ARBA" id="ARBA00022737"/>
    </source>
</evidence>
<dbReference type="PANTHER" id="PTHR46128:SF211">
    <property type="entry name" value="PENTACOTRIPEPTIDE-REPEAT REGION OF PRORP DOMAIN-CONTAINING PROTEIN"/>
    <property type="match status" value="1"/>
</dbReference>
<dbReference type="InterPro" id="IPR011990">
    <property type="entry name" value="TPR-like_helical_dom_sf"/>
</dbReference>
<dbReference type="Proteomes" id="UP000585474">
    <property type="component" value="Unassembled WGS sequence"/>
</dbReference>
<dbReference type="AlphaFoldDB" id="A0A7J0EEQ1"/>
<protein>
    <recommendedName>
        <fullName evidence="6">Pentatricopeptide repeat (PPR) superfamily protein</fullName>
    </recommendedName>
</protein>
<keyword evidence="2" id="KW-0677">Repeat</keyword>
<reference evidence="4 5" key="1">
    <citation type="submission" date="2019-07" db="EMBL/GenBank/DDBJ databases">
        <title>De Novo Assembly of kiwifruit Actinidia rufa.</title>
        <authorList>
            <person name="Sugita-Konishi S."/>
            <person name="Sato K."/>
            <person name="Mori E."/>
            <person name="Abe Y."/>
            <person name="Kisaki G."/>
            <person name="Hamano K."/>
            <person name="Suezawa K."/>
            <person name="Otani M."/>
            <person name="Fukuda T."/>
            <person name="Manabe T."/>
            <person name="Gomi K."/>
            <person name="Tabuchi M."/>
            <person name="Akimitsu K."/>
            <person name="Kataoka I."/>
        </authorList>
    </citation>
    <scope>NUCLEOTIDE SEQUENCE [LARGE SCALE GENOMIC DNA]</scope>
    <source>
        <strain evidence="5">cv. Fuchu</strain>
    </source>
</reference>
<evidence type="ECO:0000313" key="5">
    <source>
        <dbReference type="Proteomes" id="UP000585474"/>
    </source>
</evidence>
<evidence type="ECO:0000256" key="3">
    <source>
        <dbReference type="PROSITE-ProRule" id="PRU00708"/>
    </source>
</evidence>
<dbReference type="SUPFAM" id="SSF82704">
    <property type="entry name" value="AlbA-like"/>
    <property type="match status" value="1"/>
</dbReference>
<dbReference type="InterPro" id="IPR036882">
    <property type="entry name" value="Alba-like_dom_sf"/>
</dbReference>
<sequence>MHHSFSSCPRPLQIATPLAALSRPPPALALSSVKTPPLASESDCKGLGLGRSAIPTVITIAGIMKMNGLAMEKEVSTSTVGTQDEAKGRLVQKPKIEIVLERTENVEKMTTAAEEAPRKDAAKKEWQIGTEELDVTADGLCKTRLIGEASSLVQMMERNGLYRDVFMYSILIDAFSKDKKLYSARDLFNQPFAKGLRPDVKTYTMMIRGLCEEGRLFDAKELFVIMEQNGCLRNEVTYNTIIRGFLGQHKCYESLLLLEEMTGNGFSPDASTSSLILDQILTKGQDPAIQEKDIRFCRRMGL</sequence>
<dbReference type="NCBIfam" id="TIGR00756">
    <property type="entry name" value="PPR"/>
    <property type="match status" value="2"/>
</dbReference>
<dbReference type="Gene3D" id="3.30.110.20">
    <property type="entry name" value="Alba-like domain"/>
    <property type="match status" value="1"/>
</dbReference>
<keyword evidence="5" id="KW-1185">Reference proteome</keyword>
<evidence type="ECO:0000256" key="1">
    <source>
        <dbReference type="ARBA" id="ARBA00007626"/>
    </source>
</evidence>
<comment type="similarity">
    <text evidence="1">Belongs to the PPR family. P subfamily.</text>
</comment>
<feature type="repeat" description="PPR" evidence="3">
    <location>
        <begin position="199"/>
        <end position="233"/>
    </location>
</feature>
<organism evidence="4 5">
    <name type="scientific">Actinidia rufa</name>
    <dbReference type="NCBI Taxonomy" id="165716"/>
    <lineage>
        <taxon>Eukaryota</taxon>
        <taxon>Viridiplantae</taxon>
        <taxon>Streptophyta</taxon>
        <taxon>Embryophyta</taxon>
        <taxon>Tracheophyta</taxon>
        <taxon>Spermatophyta</taxon>
        <taxon>Magnoliopsida</taxon>
        <taxon>eudicotyledons</taxon>
        <taxon>Gunneridae</taxon>
        <taxon>Pentapetalae</taxon>
        <taxon>asterids</taxon>
        <taxon>Ericales</taxon>
        <taxon>Actinidiaceae</taxon>
        <taxon>Actinidia</taxon>
    </lineage>
</organism>
<proteinExistence type="inferred from homology"/>
<evidence type="ECO:0000313" key="4">
    <source>
        <dbReference type="EMBL" id="GFY84978.1"/>
    </source>
</evidence>
<dbReference type="InterPro" id="IPR002885">
    <property type="entry name" value="PPR_rpt"/>
</dbReference>
<dbReference type="EMBL" id="BJWL01000003">
    <property type="protein sequence ID" value="GFY84978.1"/>
    <property type="molecule type" value="Genomic_DNA"/>
</dbReference>
<gene>
    <name evidence="4" type="ORF">Acr_03g0017520</name>
</gene>
<dbReference type="Gene3D" id="1.25.40.10">
    <property type="entry name" value="Tetratricopeptide repeat domain"/>
    <property type="match status" value="1"/>
</dbReference>
<dbReference type="PANTHER" id="PTHR46128">
    <property type="entry name" value="MITOCHONDRIAL GROUP I INTRON SPLICING FACTOR CCM1"/>
    <property type="match status" value="1"/>
</dbReference>
<dbReference type="Pfam" id="PF13041">
    <property type="entry name" value="PPR_2"/>
    <property type="match status" value="1"/>
</dbReference>
<dbReference type="Pfam" id="PF01535">
    <property type="entry name" value="PPR"/>
    <property type="match status" value="2"/>
</dbReference>
<dbReference type="GO" id="GO:0003676">
    <property type="term" value="F:nucleic acid binding"/>
    <property type="evidence" value="ECO:0007669"/>
    <property type="project" value="InterPro"/>
</dbReference>
<evidence type="ECO:0008006" key="6">
    <source>
        <dbReference type="Google" id="ProtNLM"/>
    </source>
</evidence>
<accession>A0A7J0EEQ1</accession>
<dbReference type="PROSITE" id="PS51375">
    <property type="entry name" value="PPR"/>
    <property type="match status" value="3"/>
</dbReference>
<dbReference type="InterPro" id="IPR050872">
    <property type="entry name" value="PPR_P_subfamily"/>
</dbReference>
<name>A0A7J0EEQ1_9ERIC</name>
<feature type="repeat" description="PPR" evidence="3">
    <location>
        <begin position="164"/>
        <end position="198"/>
    </location>
</feature>